<reference evidence="3" key="1">
    <citation type="journal article" date="2019" name="Int. J. Syst. Evol. Microbiol.">
        <title>The Global Catalogue of Microorganisms (GCM) 10K type strain sequencing project: providing services to taxonomists for standard genome sequencing and annotation.</title>
        <authorList>
            <consortium name="The Broad Institute Genomics Platform"/>
            <consortium name="The Broad Institute Genome Sequencing Center for Infectious Disease"/>
            <person name="Wu L."/>
            <person name="Ma J."/>
        </authorList>
    </citation>
    <scope>NUCLEOTIDE SEQUENCE [LARGE SCALE GENOMIC DNA]</scope>
    <source>
        <strain evidence="3">CCM 8937</strain>
    </source>
</reference>
<protein>
    <recommendedName>
        <fullName evidence="4">MFS transporter</fullName>
    </recommendedName>
</protein>
<dbReference type="EMBL" id="JBHTOH010000038">
    <property type="protein sequence ID" value="MFD1411306.1"/>
    <property type="molecule type" value="Genomic_DNA"/>
</dbReference>
<comment type="caution">
    <text evidence="2">The sequence shown here is derived from an EMBL/GenBank/DDBJ whole genome shotgun (WGS) entry which is preliminary data.</text>
</comment>
<evidence type="ECO:0000313" key="3">
    <source>
        <dbReference type="Proteomes" id="UP001597191"/>
    </source>
</evidence>
<keyword evidence="3" id="KW-1185">Reference proteome</keyword>
<keyword evidence="1" id="KW-1133">Transmembrane helix</keyword>
<sequence length="64" mass="7524">MNKWHLFGDSTSSAVSLAVLTIVLWLLEQMLDWSWLHFFVLAGAVATILMTLWLILQQWLRHRD</sequence>
<gene>
    <name evidence="2" type="ORF">ACFQ4R_06790</name>
</gene>
<proteinExistence type="predicted"/>
<feature type="transmembrane region" description="Helical" evidence="1">
    <location>
        <begin position="7"/>
        <end position="27"/>
    </location>
</feature>
<evidence type="ECO:0000256" key="1">
    <source>
        <dbReference type="SAM" id="Phobius"/>
    </source>
</evidence>
<keyword evidence="1" id="KW-0472">Membrane</keyword>
<name>A0ABW4BNF0_9LACO</name>
<dbReference type="RefSeq" id="WP_125647365.1">
    <property type="nucleotide sequence ID" value="NZ_JBHTOH010000038.1"/>
</dbReference>
<evidence type="ECO:0000313" key="2">
    <source>
        <dbReference type="EMBL" id="MFD1411306.1"/>
    </source>
</evidence>
<keyword evidence="1" id="KW-0812">Transmembrane</keyword>
<feature type="transmembrane region" description="Helical" evidence="1">
    <location>
        <begin position="33"/>
        <end position="56"/>
    </location>
</feature>
<dbReference type="Proteomes" id="UP001597191">
    <property type="component" value="Unassembled WGS sequence"/>
</dbReference>
<organism evidence="2 3">
    <name type="scientific">Lapidilactobacillus gannanensis</name>
    <dbReference type="NCBI Taxonomy" id="2486002"/>
    <lineage>
        <taxon>Bacteria</taxon>
        <taxon>Bacillati</taxon>
        <taxon>Bacillota</taxon>
        <taxon>Bacilli</taxon>
        <taxon>Lactobacillales</taxon>
        <taxon>Lactobacillaceae</taxon>
        <taxon>Lapidilactobacillus</taxon>
    </lineage>
</organism>
<accession>A0ABW4BNF0</accession>
<evidence type="ECO:0008006" key="4">
    <source>
        <dbReference type="Google" id="ProtNLM"/>
    </source>
</evidence>